<gene>
    <name evidence="1" type="ORF">E4Z61_20290</name>
</gene>
<sequence length="296" mass="35200">MKSFYSLSEVVDRIDLDIDFFISQWMIGKLYLFIHFDGEQCTLRHCRENNDDFKYNVINGADLFQHENSPLHEYLGFIPEKNLENHFKCKFYHEWSIRFFKGYNEYRYNGMAYGYWHIRPTKTTHFNRTQYLLSDKENYDNLKNKSGVVFASPFYNADYDYLIFNTPVTIKIKNLYIERETVDLLFNEVISESVVEDAGSVNSHGEDENKISFYYPPNSRFALYILINECFAKNGTITPSKVAWFFKEKGISINQSTVKGWLDNPPAERNIKFREKIEIKRCCISYCMIFLTIKDF</sequence>
<name>A0ABX5T815_9ENTR</name>
<organism evidence="1 2">
    <name type="scientific">Citrobacter tructae</name>
    <dbReference type="NCBI Taxonomy" id="2562449"/>
    <lineage>
        <taxon>Bacteria</taxon>
        <taxon>Pseudomonadati</taxon>
        <taxon>Pseudomonadota</taxon>
        <taxon>Gammaproteobacteria</taxon>
        <taxon>Enterobacterales</taxon>
        <taxon>Enterobacteriaceae</taxon>
        <taxon>Citrobacter</taxon>
    </lineage>
</organism>
<dbReference type="EMBL" id="CP038469">
    <property type="protein sequence ID" value="QBX82571.1"/>
    <property type="molecule type" value="Genomic_DNA"/>
</dbReference>
<protein>
    <recommendedName>
        <fullName evidence="3">Helix-turn-helix domain-containing protein</fullName>
    </recommendedName>
</protein>
<proteinExistence type="predicted"/>
<keyword evidence="2" id="KW-1185">Reference proteome</keyword>
<dbReference type="RefSeq" id="WP_135324282.1">
    <property type="nucleotide sequence ID" value="NZ_CP038469.1"/>
</dbReference>
<reference evidence="1 2" key="1">
    <citation type="submission" date="2019-03" db="EMBL/GenBank/DDBJ databases">
        <title>Complete genome sequence of Citrobacter sp. SNU WT2 isolated from diseased rainbow trout.</title>
        <authorList>
            <person name="Oh W.T."/>
            <person name="Park S.C."/>
        </authorList>
    </citation>
    <scope>NUCLEOTIDE SEQUENCE [LARGE SCALE GENOMIC DNA]</scope>
    <source>
        <strain evidence="1 2">SNU WT2</strain>
    </source>
</reference>
<evidence type="ECO:0000313" key="1">
    <source>
        <dbReference type="EMBL" id="QBX82571.1"/>
    </source>
</evidence>
<dbReference type="Proteomes" id="UP000296284">
    <property type="component" value="Chromosome"/>
</dbReference>
<evidence type="ECO:0008006" key="3">
    <source>
        <dbReference type="Google" id="ProtNLM"/>
    </source>
</evidence>
<evidence type="ECO:0000313" key="2">
    <source>
        <dbReference type="Proteomes" id="UP000296284"/>
    </source>
</evidence>
<accession>A0ABX5T815</accession>